<comment type="caution">
    <text evidence="5">The sequence shown here is derived from an EMBL/GenBank/DDBJ whole genome shotgun (WGS) entry which is preliminary data.</text>
</comment>
<keyword evidence="6" id="KW-1185">Reference proteome</keyword>
<proteinExistence type="predicted"/>
<evidence type="ECO:0000256" key="3">
    <source>
        <dbReference type="ARBA" id="ARBA00023163"/>
    </source>
</evidence>
<feature type="domain" description="HTH gntR-type" evidence="4">
    <location>
        <begin position="3"/>
        <end position="70"/>
    </location>
</feature>
<organism evidence="5 6">
    <name type="scientific">Actinokineospora diospyrosa</name>
    <dbReference type="NCBI Taxonomy" id="103728"/>
    <lineage>
        <taxon>Bacteria</taxon>
        <taxon>Bacillati</taxon>
        <taxon>Actinomycetota</taxon>
        <taxon>Actinomycetes</taxon>
        <taxon>Pseudonocardiales</taxon>
        <taxon>Pseudonocardiaceae</taxon>
        <taxon>Actinokineospora</taxon>
    </lineage>
</organism>
<dbReference type="InterPro" id="IPR008920">
    <property type="entry name" value="TF_FadR/GntR_C"/>
</dbReference>
<dbReference type="Gene3D" id="1.20.120.530">
    <property type="entry name" value="GntR ligand-binding domain-like"/>
    <property type="match status" value="1"/>
</dbReference>
<dbReference type="SUPFAM" id="SSF46785">
    <property type="entry name" value="Winged helix' DNA-binding domain"/>
    <property type="match status" value="1"/>
</dbReference>
<dbReference type="InterPro" id="IPR011711">
    <property type="entry name" value="GntR_C"/>
</dbReference>
<evidence type="ECO:0000256" key="1">
    <source>
        <dbReference type="ARBA" id="ARBA00023015"/>
    </source>
</evidence>
<evidence type="ECO:0000313" key="6">
    <source>
        <dbReference type="Proteomes" id="UP001205185"/>
    </source>
</evidence>
<dbReference type="CDD" id="cd07377">
    <property type="entry name" value="WHTH_GntR"/>
    <property type="match status" value="1"/>
</dbReference>
<dbReference type="Pfam" id="PF00392">
    <property type="entry name" value="GntR"/>
    <property type="match status" value="1"/>
</dbReference>
<dbReference type="RefSeq" id="WP_253890625.1">
    <property type="nucleotide sequence ID" value="NZ_BAAAVB010000003.1"/>
</dbReference>
<dbReference type="InterPro" id="IPR036388">
    <property type="entry name" value="WH-like_DNA-bd_sf"/>
</dbReference>
<dbReference type="SUPFAM" id="SSF48008">
    <property type="entry name" value="GntR ligand-binding domain-like"/>
    <property type="match status" value="1"/>
</dbReference>
<dbReference type="PANTHER" id="PTHR43537">
    <property type="entry name" value="TRANSCRIPTIONAL REGULATOR, GNTR FAMILY"/>
    <property type="match status" value="1"/>
</dbReference>
<keyword evidence="3" id="KW-0804">Transcription</keyword>
<keyword evidence="1" id="KW-0805">Transcription regulation</keyword>
<dbReference type="EMBL" id="JAMTCO010000016">
    <property type="protein sequence ID" value="MCP2273438.1"/>
    <property type="molecule type" value="Genomic_DNA"/>
</dbReference>
<dbReference type="PANTHER" id="PTHR43537:SF44">
    <property type="entry name" value="GNTR FAMILY REGULATORY PROTEIN"/>
    <property type="match status" value="1"/>
</dbReference>
<keyword evidence="2" id="KW-0238">DNA-binding</keyword>
<evidence type="ECO:0000256" key="2">
    <source>
        <dbReference type="ARBA" id="ARBA00023125"/>
    </source>
</evidence>
<evidence type="ECO:0000259" key="4">
    <source>
        <dbReference type="PROSITE" id="PS50949"/>
    </source>
</evidence>
<dbReference type="SMART" id="SM00895">
    <property type="entry name" value="FCD"/>
    <property type="match status" value="1"/>
</dbReference>
<dbReference type="Pfam" id="PF07729">
    <property type="entry name" value="FCD"/>
    <property type="match status" value="1"/>
</dbReference>
<accession>A0ABT1ILP2</accession>
<dbReference type="PROSITE" id="PS50949">
    <property type="entry name" value="HTH_GNTR"/>
    <property type="match status" value="1"/>
</dbReference>
<dbReference type="InterPro" id="IPR036390">
    <property type="entry name" value="WH_DNA-bd_sf"/>
</dbReference>
<sequence>MTSGLPGRLLDDLGPAIVTGKYPAGAVLRTEELERAFRVSRTVVREALRVLEAMRLVSSRRRVGITVLPRTDWNLYDPRVIRWRLDGPDRAGQLRSLTELRSATEPVAAALAAARATPEQAGALTALAVQLRSSTHDLDAFLVHDIAFHRVLLIASGNDMFAQLGDVVDAVLTGRTHHHLMPQTPKPEAVRLHVEVAEAIAAGDPARAEAAMRAIVTEVLDVLPGT</sequence>
<dbReference type="InterPro" id="IPR000524">
    <property type="entry name" value="Tscrpt_reg_HTH_GntR"/>
</dbReference>
<dbReference type="Proteomes" id="UP001205185">
    <property type="component" value="Unassembled WGS sequence"/>
</dbReference>
<dbReference type="Gene3D" id="1.10.10.10">
    <property type="entry name" value="Winged helix-like DNA-binding domain superfamily/Winged helix DNA-binding domain"/>
    <property type="match status" value="1"/>
</dbReference>
<name>A0ABT1ILP2_9PSEU</name>
<reference evidence="5 6" key="1">
    <citation type="submission" date="2022-06" db="EMBL/GenBank/DDBJ databases">
        <title>Genomic Encyclopedia of Archaeal and Bacterial Type Strains, Phase II (KMG-II): from individual species to whole genera.</title>
        <authorList>
            <person name="Goeker M."/>
        </authorList>
    </citation>
    <scope>NUCLEOTIDE SEQUENCE [LARGE SCALE GENOMIC DNA]</scope>
    <source>
        <strain evidence="5 6">DSM 44255</strain>
    </source>
</reference>
<dbReference type="SMART" id="SM00345">
    <property type="entry name" value="HTH_GNTR"/>
    <property type="match status" value="1"/>
</dbReference>
<evidence type="ECO:0000313" key="5">
    <source>
        <dbReference type="EMBL" id="MCP2273438.1"/>
    </source>
</evidence>
<protein>
    <submittedName>
        <fullName evidence="5">Transcriptional regulator, GntR family</fullName>
    </submittedName>
</protein>
<gene>
    <name evidence="5" type="ORF">LV75_005967</name>
</gene>